<keyword evidence="3" id="KW-0496">Mitochondrion</keyword>
<geneLocation type="mitochondrion" evidence="3"/>
<dbReference type="Pfam" id="PF20334">
    <property type="entry name" value="DUF6629"/>
    <property type="match status" value="1"/>
</dbReference>
<feature type="transmembrane region" description="Helical" evidence="1">
    <location>
        <begin position="12"/>
        <end position="31"/>
    </location>
</feature>
<evidence type="ECO:0000313" key="2">
    <source>
        <dbReference type="EMBL" id="CEO98609.1"/>
    </source>
</evidence>
<evidence type="ECO:0000313" key="5">
    <source>
        <dbReference type="Proteomes" id="UP000290189"/>
    </source>
</evidence>
<dbReference type="Proteomes" id="UP000290189">
    <property type="component" value="Unassembled WGS sequence"/>
</dbReference>
<keyword evidence="1" id="KW-1133">Transmembrane helix</keyword>
<feature type="transmembrane region" description="Helical" evidence="1">
    <location>
        <begin position="38"/>
        <end position="60"/>
    </location>
</feature>
<accession>A0A0G4IU05</accession>
<feature type="transmembrane region" description="Helical" evidence="1">
    <location>
        <begin position="72"/>
        <end position="95"/>
    </location>
</feature>
<reference evidence="2 4" key="1">
    <citation type="submission" date="2015-02" db="EMBL/GenBank/DDBJ databases">
        <authorList>
            <person name="Chooi Y.-H."/>
        </authorList>
    </citation>
    <scope>NUCLEOTIDE SEQUENCE [LARGE SCALE GENOMIC DNA]</scope>
    <source>
        <strain evidence="2">E3</strain>
    </source>
</reference>
<feature type="transmembrane region" description="Helical" evidence="1">
    <location>
        <begin position="166"/>
        <end position="183"/>
    </location>
</feature>
<keyword evidence="1" id="KW-0812">Transmembrane</keyword>
<organism evidence="2 4">
    <name type="scientific">Plasmodiophora brassicae</name>
    <name type="common">Clubroot disease agent</name>
    <dbReference type="NCBI Taxonomy" id="37360"/>
    <lineage>
        <taxon>Eukaryota</taxon>
        <taxon>Sar</taxon>
        <taxon>Rhizaria</taxon>
        <taxon>Endomyxa</taxon>
        <taxon>Phytomyxea</taxon>
        <taxon>Plasmodiophorida</taxon>
        <taxon>Plasmodiophoridae</taxon>
        <taxon>Plasmodiophora</taxon>
    </lineage>
</organism>
<dbReference type="AlphaFoldDB" id="A0A0G4IU05"/>
<evidence type="ECO:0000313" key="4">
    <source>
        <dbReference type="Proteomes" id="UP000039324"/>
    </source>
</evidence>
<name>A0A0G4IU05_PLABS</name>
<feature type="transmembrane region" description="Helical" evidence="1">
    <location>
        <begin position="116"/>
        <end position="137"/>
    </location>
</feature>
<proteinExistence type="predicted"/>
<protein>
    <submittedName>
        <fullName evidence="2">Uncharacterized protein</fullName>
    </submittedName>
</protein>
<evidence type="ECO:0000256" key="1">
    <source>
        <dbReference type="SAM" id="Phobius"/>
    </source>
</evidence>
<keyword evidence="4" id="KW-1185">Reference proteome</keyword>
<keyword evidence="1" id="KW-0472">Membrane</keyword>
<sequence length="260" mass="28601">MWAFHEDNFVLGAALVVIGMANVALVSLARIKRPQKLTLLPFAAIPFGFALQQICEASVWHGNLANQNAIRGFVFLAFPFWAAYVPCAMALMEVNRPRQRTESGIRSAYLSTTRKLVLSLFSVIGLLLFLYFTYALVINDPIHAELAGDHRIRYDITWPTVYGNDVSLMGTIIAGVYVGVVVGPFMVSSVGYTGLLGLCLFGALAAAIRIWEPSYASTASLFAALLSPSTFLITKREVAYRRACLQDKRRQPPPVPLDVL</sequence>
<dbReference type="EMBL" id="CDSF01000086">
    <property type="protein sequence ID" value="CEO98609.1"/>
    <property type="molecule type" value="Genomic_DNA"/>
</dbReference>
<dbReference type="Proteomes" id="UP000039324">
    <property type="component" value="Unassembled WGS sequence"/>
</dbReference>
<feature type="transmembrane region" description="Helical" evidence="1">
    <location>
        <begin position="190"/>
        <end position="208"/>
    </location>
</feature>
<evidence type="ECO:0000313" key="3">
    <source>
        <dbReference type="EMBL" id="SPR00740.1"/>
    </source>
</evidence>
<reference evidence="3 5" key="2">
    <citation type="submission" date="2018-03" db="EMBL/GenBank/DDBJ databases">
        <authorList>
            <person name="Fogelqvist J."/>
        </authorList>
    </citation>
    <scope>NUCLEOTIDE SEQUENCE [LARGE SCALE GENOMIC DNA]</scope>
</reference>
<gene>
    <name evidence="2" type="ORF">PBRA_006723</name>
    <name evidence="3" type="ORF">PLBR_LOCUS7955</name>
</gene>
<dbReference type="InterPro" id="IPR046737">
    <property type="entry name" value="DUF6629"/>
</dbReference>
<dbReference type="EMBL" id="OVEO01000015">
    <property type="protein sequence ID" value="SPR00740.1"/>
    <property type="molecule type" value="Genomic_DNA"/>
</dbReference>
<feature type="transmembrane region" description="Helical" evidence="1">
    <location>
        <begin position="214"/>
        <end position="233"/>
    </location>
</feature>